<dbReference type="Proteomes" id="UP001146120">
    <property type="component" value="Unassembled WGS sequence"/>
</dbReference>
<dbReference type="AlphaFoldDB" id="A0AAV2Z300"/>
<dbReference type="EMBL" id="DAKRPA010000073">
    <property type="protein sequence ID" value="DAZ99943.1"/>
    <property type="molecule type" value="Genomic_DNA"/>
</dbReference>
<sequence>MFSKQWSQSDLHPPIVTPAHVSLAEAMQSDQLPLGTSSPQRTLRHDGGFYGRRLVSSASDISPHALDRLGVSSDILKKEKGMKKLGICDLDLTRGEELRRYSGIPTKKMSPTTKPEFVFGFTEEQLLRVKAIKLLGTTEQEILDDFCRRISMLGKQEQEVV</sequence>
<name>A0AAV2Z300_9STRA</name>
<reference evidence="1" key="2">
    <citation type="journal article" date="2023" name="Microbiol Resour">
        <title>Decontamination and Annotation of the Draft Genome Sequence of the Oomycete Lagenidium giganteum ARSEF 373.</title>
        <authorList>
            <person name="Morgan W.R."/>
            <person name="Tartar A."/>
        </authorList>
    </citation>
    <scope>NUCLEOTIDE SEQUENCE</scope>
    <source>
        <strain evidence="1">ARSEF 373</strain>
    </source>
</reference>
<comment type="caution">
    <text evidence="1">The sequence shown here is derived from an EMBL/GenBank/DDBJ whole genome shotgun (WGS) entry which is preliminary data.</text>
</comment>
<evidence type="ECO:0000313" key="2">
    <source>
        <dbReference type="Proteomes" id="UP001146120"/>
    </source>
</evidence>
<keyword evidence="2" id="KW-1185">Reference proteome</keyword>
<evidence type="ECO:0000313" key="1">
    <source>
        <dbReference type="EMBL" id="DAZ99943.1"/>
    </source>
</evidence>
<organism evidence="1 2">
    <name type="scientific">Lagenidium giganteum</name>
    <dbReference type="NCBI Taxonomy" id="4803"/>
    <lineage>
        <taxon>Eukaryota</taxon>
        <taxon>Sar</taxon>
        <taxon>Stramenopiles</taxon>
        <taxon>Oomycota</taxon>
        <taxon>Peronosporomycetes</taxon>
        <taxon>Pythiales</taxon>
        <taxon>Pythiaceae</taxon>
    </lineage>
</organism>
<protein>
    <submittedName>
        <fullName evidence="1">Uncharacterized protein</fullName>
    </submittedName>
</protein>
<gene>
    <name evidence="1" type="ORF">N0F65_008750</name>
</gene>
<proteinExistence type="predicted"/>
<accession>A0AAV2Z300</accession>
<reference evidence="1" key="1">
    <citation type="submission" date="2022-11" db="EMBL/GenBank/DDBJ databases">
        <authorList>
            <person name="Morgan W.R."/>
            <person name="Tartar A."/>
        </authorList>
    </citation>
    <scope>NUCLEOTIDE SEQUENCE</scope>
    <source>
        <strain evidence="1">ARSEF 373</strain>
    </source>
</reference>